<dbReference type="GeneID" id="77927596"/>
<dbReference type="KEGG" id="vg:77927596"/>
<accession>A0A8F2E6I5</accession>
<proteinExistence type="predicted"/>
<name>A0A8F2E6I5_9CAUD</name>
<gene>
    <name evidence="1" type="primary">27</name>
    <name evidence="1" type="ORF">SEA_TUNATARTARE_27</name>
</gene>
<evidence type="ECO:0000313" key="2">
    <source>
        <dbReference type="Proteomes" id="UP000683399"/>
    </source>
</evidence>
<keyword evidence="2" id="KW-1185">Reference proteome</keyword>
<dbReference type="RefSeq" id="YP_010651876.1">
    <property type="nucleotide sequence ID" value="NC_070784.1"/>
</dbReference>
<evidence type="ECO:0000313" key="1">
    <source>
        <dbReference type="EMBL" id="QWT29920.1"/>
    </source>
</evidence>
<protein>
    <submittedName>
        <fullName evidence="1">Uncharacterized protein</fullName>
    </submittedName>
</protein>
<reference evidence="1 2" key="1">
    <citation type="submission" date="2021-03" db="EMBL/GenBank/DDBJ databases">
        <authorList>
            <person name="Alqahtani R."/>
            <person name="Behailu E."/>
            <person name="Cappabianca D.W."/>
            <person name="Csanadi-Schwartz K.M."/>
            <person name="Dalal A.S."/>
            <person name="Fahim M.S."/>
            <person name="Franklin J.M."/>
            <person name="Gluckman M.H."/>
            <person name="Levine C.J."/>
            <person name="Martin N."/>
            <person name="Milza N."/>
            <person name="Najmabadi R."/>
            <person name="Newman A.M."/>
            <person name="Pajunar M."/>
            <person name="Qalawee I."/>
            <person name="Rizvi A."/>
            <person name="Samuel A."/>
            <person name="Smith A."/>
            <person name="Swann F.E."/>
            <person name="Sweeney P."/>
            <person name="Torres N.R."/>
            <person name="Ventrone L."/>
            <person name="Ventura L."/>
            <person name="Wroe M."/>
            <person name="Acquaye N.A."/>
            <person name="Agnes T.J."/>
            <person name="Ahmed A."/>
            <person name="Ahmed S."/>
            <person name="Amodu B.A."/>
            <person name="Arefeayne N.F."/>
            <person name="Asamoah-Frimpong E.A."/>
            <person name="Attaran A."/>
            <person name="Barragan J.M."/>
            <person name="Baumgarten L.N."/>
            <person name="Berhane B."/>
            <person name="Beyene A."/>
            <person name="Bhattarai B."/>
            <person name="Biondokin D.V."/>
            <person name="Boone B.K."/>
            <person name="Burney S.Z."/>
            <person name="Cayanan J.T."/>
            <person name="Cesta G."/>
            <person name="Chang J."/>
            <person name="Chavez J."/>
            <person name="Chorbajian C."/>
            <person name="Christian S."/>
            <person name="Corns J.R."/>
            <person name="Corns N.R."/>
            <person name="Cowan J.T."/>
            <person name="Coyne C."/>
            <person name="Dadzie B."/>
            <person name="Datu D.V."/>
            <person name="Deng B.C."/>
            <person name="Der L."/>
            <person name="Dickerson K."/>
            <person name="Dozier E."/>
            <person name="Egbunine A.O."/>
            <person name="Farooq M."/>
            <person name="Fonge A.E."/>
            <person name="Ghomsi-Nono M.P."/>
            <person name="Giampietro H."/>
            <person name="Gunnison R.P."/>
            <person name="Han S.H."/>
            <person name="Hennigan A.J."/>
            <person name="Hong A.N."/>
            <person name="Ijomor E.C."/>
            <person name="Jalali A."/>
            <person name="Jamil T.Z."/>
            <person name="Jenkins C.R."/>
            <person name="Joseph M.A."/>
            <person name="Jowanowitch O.J."/>
            <person name="Kang D."/>
            <person name="Khan A."/>
            <person name="Khan Z.K."/>
            <person name="Kiewe T."/>
            <person name="Kjerulf A.B."/>
            <person name="Kolosey V."/>
            <person name="Kurup M."/>
            <person name="Lee V.H."/>
            <person name="Llontop-Maldonado V."/>
            <person name="Long P."/>
            <person name="Lu N."/>
            <person name="Majekodunmi A."/>
            <person name="Malik H.W."/>
            <person name="Marcellino S.C."/>
            <person name="Martinez L.A."/>
            <person name="Meher F.N."/>
            <person name="Michelin M.A."/>
            <person name="Mitchell K.G."/>
            <person name="Mullens W.J."/>
            <person name="Nwakama C."/>
            <person name="Nwosu F.T."/>
            <person name="Oboh E.C."/>
            <person name="Odujinrin O."/>
            <person name="Ogunsan O."/>
            <person name="O'Neill K."/>
            <person name="Oxlaj J.A."/>
            <person name="Patel A.K."/>
            <person name="Patel B.R."/>
            <person name="Pham Q."/>
            <person name="Porter J."/>
            <person name="Portes J."/>
            <person name="Prokopenko A."/>
            <person name="Quraishi M."/>
            <person name="Qureshi M."/>
            <person name="Rivera A."/>
            <person name="Rubalsky V."/>
            <person name="Saikali Y."/>
            <person name="Saqaf K."/>
            <person name="Saroya S.R."/>
            <person name="Seas A."/>
            <person name="Shadrick R.E."/>
            <person name="Sharda N."/>
            <person name="Sigindere M.T."/>
            <person name="Simbi V.G."/>
            <person name="Thuzar C."/>
            <person name="Tran K."/>
            <person name="Tran V.D."/>
            <person name="Trang W."/>
            <person name="Vaishnav N."/>
            <person name="Vuong K."/>
            <person name="Walker C."/>
            <person name="Wallace S.A."/>
            <person name="Warfield J.C."/>
            <person name="Wikina T."/>
            <person name="Wobbeking F.T."/>
            <person name="Worrent L.D."/>
            <person name="Yan T."/>
            <person name="Zehra A."/>
            <person name="Avazpour P."/>
            <person name="Kim F.M."/>
            <person name="Mason K."/>
            <person name="Nguyen D.A."/>
            <person name="Pettit S.M."/>
            <person name="Zhou O.J."/>
            <person name="Brissett D.L."/>
            <person name="Gualtieri C."/>
            <person name="Hufford T.M."/>
            <person name="Ko J.M."/>
            <person name="Novak J.K."/>
            <person name="Smith Z.M."/>
            <person name="Mayer-Bacon C."/>
            <person name="Erill I."/>
            <person name="Caruso S.M."/>
            <person name="Garlena R.A."/>
            <person name="Russell D.A."/>
            <person name="Pope W.H."/>
            <person name="Jacobs-Sera D."/>
            <person name="Hatfull G.F."/>
        </authorList>
    </citation>
    <scope>NUCLEOTIDE SEQUENCE [LARGE SCALE GENOMIC DNA]</scope>
</reference>
<dbReference type="Proteomes" id="UP000683399">
    <property type="component" value="Segment"/>
</dbReference>
<sequence length="129" mass="14438">MSFETLKKEDLLKIADEYGVDTKPTDTKAVIIAALAEDGVNWDDVAKVDKTVAEQDAAIKEEKAVEKANGPKQLLRMLRANGTYEIRGITFKREHPFALVPEDDAEFIVENDPEGFRYATPKEAAEYYG</sequence>
<organism evidence="1 2">
    <name type="scientific">Streptomyces phage TunaTartare</name>
    <dbReference type="NCBI Taxonomy" id="2848887"/>
    <lineage>
        <taxon>Viruses</taxon>
        <taxon>Duplodnaviria</taxon>
        <taxon>Heunggongvirae</taxon>
        <taxon>Uroviricota</taxon>
        <taxon>Caudoviricetes</taxon>
        <taxon>Stanwilliamsviridae</taxon>
        <taxon>Loccivirinae</taxon>
        <taxon>Faustvirus</taxon>
        <taxon>Faustvirus tunatartare</taxon>
    </lineage>
</organism>
<dbReference type="EMBL" id="MW822145">
    <property type="protein sequence ID" value="QWT29920.1"/>
    <property type="molecule type" value="Genomic_DNA"/>
</dbReference>